<dbReference type="GO" id="GO:0003676">
    <property type="term" value="F:nucleic acid binding"/>
    <property type="evidence" value="ECO:0007669"/>
    <property type="project" value="InterPro"/>
</dbReference>
<dbReference type="GO" id="GO:0005524">
    <property type="term" value="F:ATP binding"/>
    <property type="evidence" value="ECO:0007669"/>
    <property type="project" value="UniProtKB-KW"/>
</dbReference>
<dbReference type="PANTHER" id="PTHR12131">
    <property type="entry name" value="ATP-DEPENDENT RNA AND DNA HELICASE"/>
    <property type="match status" value="1"/>
</dbReference>
<dbReference type="SMART" id="SM00487">
    <property type="entry name" value="DEXDc"/>
    <property type="match status" value="1"/>
</dbReference>
<evidence type="ECO:0000313" key="7">
    <source>
        <dbReference type="EMBL" id="TDU70761.1"/>
    </source>
</evidence>
<accession>A0A4R7RY43</accession>
<dbReference type="RefSeq" id="WP_133795851.1">
    <property type="nucleotide sequence ID" value="NZ_SOCA01000004.1"/>
</dbReference>
<dbReference type="Proteomes" id="UP000295662">
    <property type="component" value="Unassembled WGS sequence"/>
</dbReference>
<dbReference type="InterPro" id="IPR027417">
    <property type="entry name" value="P-loop_NTPase"/>
</dbReference>
<reference evidence="7 8" key="1">
    <citation type="submission" date="2019-03" db="EMBL/GenBank/DDBJ databases">
        <title>Genomic Encyclopedia of Archaeal and Bacterial Type Strains, Phase II (KMG-II): from individual species to whole genera.</title>
        <authorList>
            <person name="Goeker M."/>
        </authorList>
    </citation>
    <scope>NUCLEOTIDE SEQUENCE [LARGE SCALE GENOMIC DNA]</scope>
    <source>
        <strain evidence="7 8">ATCC 25309</strain>
    </source>
</reference>
<evidence type="ECO:0000256" key="1">
    <source>
        <dbReference type="ARBA" id="ARBA00022741"/>
    </source>
</evidence>
<sequence length="846" mass="95607">MSDHPLLRRLPESPDCSNDELLGRFLDYVAEKNLELYPAQEEAVLELFEDKNVILNTPTGSGKSLVATALHFRSLARKRRSVYTCPIKALVNEKFLALCRDFGPENVGMATGDATVNRDAPILCCTAEILANYALRDGEKAPFHEVIMDEFHYYSDHERGVAWQVPLLTMRKSRFLLISATMGATDFFQRELTKLTQAESVIISSQTRPVPLEFSYATTSVDVTLQELVEAKKTPVYLVHFTQNDAAQAAQDLMSLNFCSAAEKTAIKECLEGAKFTSPYGKEVKKYLYHGVGIHHAGLLPKYRMLVEKLAQRGLLKVICGTDTLGVGVNVPIRTVLLTRLSKYGGQKVATLSARDFHQITGRAGRRGYDDIGFVVAQAPEHIIENAKMEAKAAGDVKKMRKMVKKKAPEGFVGWNEDTFKKLQTAAPEPLVSRFQVSHGMMLQVLSREGDGCMAMQHLIADSHETVAAKKQHKERAWQLFRALVERKIISIIPPRERKGSGQKLQLNVELQDDFSLNHTLSLYLMDTLSVIDPASPNYAADVLTLCESILENPDLILRRQLSKVKDETMATMKEEGVPYEERIARLEELEYPKPCRDFIYSTFNEFAALHPWVGQENIRPKSIVREMFENFRSFTDYIQDYDLHRTEGVLLRHLSSVYKVLAQTVPDTFKTEPVQEMEAWLAGVLRGTDSSLMDEWEKLRNPEWKPEEEKPEEAPDITRNRREFTALIRTEIFRFFRGLVIEDYKMASTALGPLAAPWTADVLATTMEPYYDEHDRLLLDNEARNGRYTFVDPSEDGKAWKVSQVLVDLEGLNDWQAVFTVDLAKARDEGKPGLGLVSLGPVVES</sequence>
<organism evidence="7 8">
    <name type="scientific">Prosthecobacter fusiformis</name>
    <dbReference type="NCBI Taxonomy" id="48464"/>
    <lineage>
        <taxon>Bacteria</taxon>
        <taxon>Pseudomonadati</taxon>
        <taxon>Verrucomicrobiota</taxon>
        <taxon>Verrucomicrobiia</taxon>
        <taxon>Verrucomicrobiales</taxon>
        <taxon>Verrucomicrobiaceae</taxon>
        <taxon>Prosthecobacter</taxon>
    </lineage>
</organism>
<dbReference type="InterPro" id="IPR021904">
    <property type="entry name" value="DUF3516"/>
</dbReference>
<dbReference type="Gene3D" id="3.40.50.300">
    <property type="entry name" value="P-loop containing nucleotide triphosphate hydrolases"/>
    <property type="match status" value="2"/>
</dbReference>
<dbReference type="OrthoDB" id="9807155at2"/>
<dbReference type="InterPro" id="IPR014001">
    <property type="entry name" value="Helicase_ATP-bd"/>
</dbReference>
<evidence type="ECO:0000256" key="2">
    <source>
        <dbReference type="ARBA" id="ARBA00022801"/>
    </source>
</evidence>
<dbReference type="Pfam" id="PF12029">
    <property type="entry name" value="DUF3516"/>
    <property type="match status" value="1"/>
</dbReference>
<evidence type="ECO:0000256" key="4">
    <source>
        <dbReference type="ARBA" id="ARBA00022840"/>
    </source>
</evidence>
<name>A0A4R7RY43_9BACT</name>
<dbReference type="SMART" id="SM00490">
    <property type="entry name" value="HELICc"/>
    <property type="match status" value="1"/>
</dbReference>
<dbReference type="InterPro" id="IPR001650">
    <property type="entry name" value="Helicase_C-like"/>
</dbReference>
<evidence type="ECO:0000259" key="6">
    <source>
        <dbReference type="PROSITE" id="PS51194"/>
    </source>
</evidence>
<dbReference type="AlphaFoldDB" id="A0A4R7RY43"/>
<comment type="caution">
    <text evidence="7">The sequence shown here is derived from an EMBL/GenBank/DDBJ whole genome shotgun (WGS) entry which is preliminary data.</text>
</comment>
<proteinExistence type="predicted"/>
<evidence type="ECO:0000259" key="5">
    <source>
        <dbReference type="PROSITE" id="PS51192"/>
    </source>
</evidence>
<dbReference type="EMBL" id="SOCA01000004">
    <property type="protein sequence ID" value="TDU70761.1"/>
    <property type="molecule type" value="Genomic_DNA"/>
</dbReference>
<gene>
    <name evidence="7" type="ORF">EI77_02809</name>
</gene>
<dbReference type="InterPro" id="IPR050699">
    <property type="entry name" value="RNA-DNA_Helicase"/>
</dbReference>
<keyword evidence="1" id="KW-0547">Nucleotide-binding</keyword>
<keyword evidence="8" id="KW-1185">Reference proteome</keyword>
<dbReference type="PROSITE" id="PS51194">
    <property type="entry name" value="HELICASE_CTER"/>
    <property type="match status" value="1"/>
</dbReference>
<feature type="domain" description="Helicase C-terminal" evidence="6">
    <location>
        <begin position="224"/>
        <end position="420"/>
    </location>
</feature>
<dbReference type="GO" id="GO:0004386">
    <property type="term" value="F:helicase activity"/>
    <property type="evidence" value="ECO:0007669"/>
    <property type="project" value="UniProtKB-KW"/>
</dbReference>
<dbReference type="SUPFAM" id="SSF52540">
    <property type="entry name" value="P-loop containing nucleoside triphosphate hydrolases"/>
    <property type="match status" value="1"/>
</dbReference>
<evidence type="ECO:0000313" key="8">
    <source>
        <dbReference type="Proteomes" id="UP000295662"/>
    </source>
</evidence>
<dbReference type="InterPro" id="IPR011545">
    <property type="entry name" value="DEAD/DEAH_box_helicase_dom"/>
</dbReference>
<dbReference type="PROSITE" id="PS51192">
    <property type="entry name" value="HELICASE_ATP_BIND_1"/>
    <property type="match status" value="1"/>
</dbReference>
<feature type="domain" description="Helicase ATP-binding" evidence="5">
    <location>
        <begin position="44"/>
        <end position="200"/>
    </location>
</feature>
<keyword evidence="4" id="KW-0067">ATP-binding</keyword>
<keyword evidence="3 7" id="KW-0347">Helicase</keyword>
<dbReference type="Pfam" id="PF00270">
    <property type="entry name" value="DEAD"/>
    <property type="match status" value="1"/>
</dbReference>
<dbReference type="PANTHER" id="PTHR12131:SF1">
    <property type="entry name" value="ATP-DEPENDENT RNA HELICASE SUPV3L1, MITOCHONDRIAL-RELATED"/>
    <property type="match status" value="1"/>
</dbReference>
<dbReference type="Pfam" id="PF00271">
    <property type="entry name" value="Helicase_C"/>
    <property type="match status" value="1"/>
</dbReference>
<evidence type="ECO:0000256" key="3">
    <source>
        <dbReference type="ARBA" id="ARBA00022806"/>
    </source>
</evidence>
<dbReference type="CDD" id="cd17921">
    <property type="entry name" value="DEXHc_Ski2"/>
    <property type="match status" value="1"/>
</dbReference>
<dbReference type="GO" id="GO:0016787">
    <property type="term" value="F:hydrolase activity"/>
    <property type="evidence" value="ECO:0007669"/>
    <property type="project" value="UniProtKB-KW"/>
</dbReference>
<keyword evidence="2" id="KW-0378">Hydrolase</keyword>
<protein>
    <submittedName>
        <fullName evidence="7">RAD3-like DEAD/DEAH box helicase</fullName>
    </submittedName>
</protein>